<dbReference type="AlphaFoldDB" id="A0A848DKW0"/>
<dbReference type="EMBL" id="JAAXKZ010000057">
    <property type="protein sequence ID" value="NMH93101.1"/>
    <property type="molecule type" value="Genomic_DNA"/>
</dbReference>
<reference evidence="2 3" key="1">
    <citation type="submission" date="2020-04" db="EMBL/GenBank/DDBJ databases">
        <authorList>
            <person name="Klaysubun C."/>
            <person name="Duangmal K."/>
            <person name="Lipun K."/>
        </authorList>
    </citation>
    <scope>NUCLEOTIDE SEQUENCE [LARGE SCALE GENOMIC DNA]</scope>
    <source>
        <strain evidence="2 3">DSM 45300</strain>
    </source>
</reference>
<protein>
    <submittedName>
        <fullName evidence="2">Uncharacterized protein</fullName>
    </submittedName>
</protein>
<feature type="region of interest" description="Disordered" evidence="1">
    <location>
        <begin position="1"/>
        <end position="25"/>
    </location>
</feature>
<organism evidence="2 3">
    <name type="scientific">Pseudonocardia bannensis</name>
    <dbReference type="NCBI Taxonomy" id="630973"/>
    <lineage>
        <taxon>Bacteria</taxon>
        <taxon>Bacillati</taxon>
        <taxon>Actinomycetota</taxon>
        <taxon>Actinomycetes</taxon>
        <taxon>Pseudonocardiales</taxon>
        <taxon>Pseudonocardiaceae</taxon>
        <taxon>Pseudonocardia</taxon>
    </lineage>
</organism>
<name>A0A848DKW0_9PSEU</name>
<dbReference type="RefSeq" id="WP_169413802.1">
    <property type="nucleotide sequence ID" value="NZ_JAAXKZ010000057.1"/>
</dbReference>
<proteinExistence type="predicted"/>
<evidence type="ECO:0000256" key="1">
    <source>
        <dbReference type="SAM" id="MobiDB-lite"/>
    </source>
</evidence>
<comment type="caution">
    <text evidence="2">The sequence shown here is derived from an EMBL/GenBank/DDBJ whole genome shotgun (WGS) entry which is preliminary data.</text>
</comment>
<evidence type="ECO:0000313" key="2">
    <source>
        <dbReference type="EMBL" id="NMH93101.1"/>
    </source>
</evidence>
<dbReference type="Proteomes" id="UP000586918">
    <property type="component" value="Unassembled WGS sequence"/>
</dbReference>
<sequence length="89" mass="9183">MTTTDMTTTDLTGTGTPSVPSVLGAEADAQRERLVALRRRLLAEQAGALSPAVARALEMADAYLFLALGYVGHTEELFPGEAPGAAPGP</sequence>
<feature type="compositionally biased region" description="Low complexity" evidence="1">
    <location>
        <begin position="1"/>
        <end position="16"/>
    </location>
</feature>
<evidence type="ECO:0000313" key="3">
    <source>
        <dbReference type="Proteomes" id="UP000586918"/>
    </source>
</evidence>
<keyword evidence="3" id="KW-1185">Reference proteome</keyword>
<accession>A0A848DKW0</accession>
<gene>
    <name evidence="2" type="ORF">HF519_16270</name>
</gene>